<dbReference type="Proteomes" id="UP001524383">
    <property type="component" value="Unassembled WGS sequence"/>
</dbReference>
<keyword evidence="1" id="KW-1133">Transmembrane helix</keyword>
<feature type="transmembrane region" description="Helical" evidence="1">
    <location>
        <begin position="183"/>
        <end position="201"/>
    </location>
</feature>
<keyword evidence="1" id="KW-0812">Transmembrane</keyword>
<keyword evidence="3" id="KW-1185">Reference proteome</keyword>
<reference evidence="2 3" key="1">
    <citation type="submission" date="2019-08" db="EMBL/GenBank/DDBJ databases">
        <authorList>
            <person name="Chen S.-C."/>
            <person name="Lai M.-C."/>
            <person name="You Y.-T."/>
        </authorList>
    </citation>
    <scope>NUCLEOTIDE SEQUENCE [LARGE SCALE GENOMIC DNA]</scope>
    <source>
        <strain evidence="2 3">P2F9704a</strain>
    </source>
</reference>
<dbReference type="EMBL" id="VOTZ01000023">
    <property type="protein sequence ID" value="MCQ1539272.1"/>
    <property type="molecule type" value="Genomic_DNA"/>
</dbReference>
<evidence type="ECO:0000313" key="2">
    <source>
        <dbReference type="EMBL" id="MCQ1539272.1"/>
    </source>
</evidence>
<feature type="transmembrane region" description="Helical" evidence="1">
    <location>
        <begin position="41"/>
        <end position="59"/>
    </location>
</feature>
<evidence type="ECO:0000256" key="1">
    <source>
        <dbReference type="SAM" id="Phobius"/>
    </source>
</evidence>
<name>A0ABD4TNQ9_9EURY</name>
<accession>A0ABD4TNQ9</accession>
<dbReference type="AlphaFoldDB" id="A0ABD4TNQ9"/>
<gene>
    <name evidence="2" type="ORF">FTO68_09800</name>
</gene>
<protein>
    <submittedName>
        <fullName evidence="2">DUF1538 domain-containing protein</fullName>
    </submittedName>
</protein>
<evidence type="ECO:0000313" key="3">
    <source>
        <dbReference type="Proteomes" id="UP001524383"/>
    </source>
</evidence>
<dbReference type="InterPro" id="IPR011435">
    <property type="entry name" value="UmpAB"/>
</dbReference>
<keyword evidence="1" id="KW-0472">Membrane</keyword>
<comment type="caution">
    <text evidence="2">The sequence shown here is derived from an EMBL/GenBank/DDBJ whole genome shotgun (WGS) entry which is preliminary data.</text>
</comment>
<proteinExistence type="predicted"/>
<organism evidence="2 3">
    <name type="scientific">Methanocalculus taiwanensis</name>
    <dbReference type="NCBI Taxonomy" id="106207"/>
    <lineage>
        <taxon>Archaea</taxon>
        <taxon>Methanobacteriati</taxon>
        <taxon>Methanobacteriota</taxon>
        <taxon>Stenosarchaea group</taxon>
        <taxon>Methanomicrobia</taxon>
        <taxon>Methanomicrobiales</taxon>
        <taxon>Methanocalculaceae</taxon>
        <taxon>Methanocalculus</taxon>
    </lineage>
</organism>
<feature type="transmembrane region" description="Helical" evidence="1">
    <location>
        <begin position="145"/>
        <end position="163"/>
    </location>
</feature>
<feature type="transmembrane region" description="Helical" evidence="1">
    <location>
        <begin position="12"/>
        <end position="35"/>
    </location>
</feature>
<sequence length="230" mass="23940">MLGDVRDTLKEVIQAVAPIALIVLIILIFLTGSLLTDLVNYSLGVLMLTAGITLFLIGVNNGLLPMGEAIGSDLPKHGSIYLVIFVAFLFGFLATVAEPDVRVLTNMVEMVSNGGIPRDPMIISIAVGVGIFVALAMLRIVVGVPITWLFTGGYLIVILLAIMTPADYLQIAYDAGGVTTGPLTVPFILALGIGLSSVLAGRSALTDGFGLIGLASIGPIIGIMLFGIFV</sequence>
<dbReference type="RefSeq" id="WP_255333237.1">
    <property type="nucleotide sequence ID" value="NZ_VOTZ01000023.1"/>
</dbReference>
<feature type="transmembrane region" description="Helical" evidence="1">
    <location>
        <begin position="80"/>
        <end position="97"/>
    </location>
</feature>
<dbReference type="Pfam" id="PF07556">
    <property type="entry name" value="DUF1538"/>
    <property type="match status" value="1"/>
</dbReference>
<feature type="transmembrane region" description="Helical" evidence="1">
    <location>
        <begin position="208"/>
        <end position="229"/>
    </location>
</feature>
<feature type="transmembrane region" description="Helical" evidence="1">
    <location>
        <begin position="120"/>
        <end position="138"/>
    </location>
</feature>